<name>A0A917SQ57_9RHOB</name>
<dbReference type="AlphaFoldDB" id="A0A917SQ57"/>
<feature type="region of interest" description="Disordered" evidence="1">
    <location>
        <begin position="1"/>
        <end position="36"/>
    </location>
</feature>
<evidence type="ECO:0000313" key="2">
    <source>
        <dbReference type="EMBL" id="GGL93383.1"/>
    </source>
</evidence>
<gene>
    <name evidence="2" type="ORF">GCM10011534_14390</name>
</gene>
<proteinExistence type="predicted"/>
<organism evidence="2 3">
    <name type="scientific">Pseudooceanicola nanhaiensis</name>
    <dbReference type="NCBI Taxonomy" id="375761"/>
    <lineage>
        <taxon>Bacteria</taxon>
        <taxon>Pseudomonadati</taxon>
        <taxon>Pseudomonadota</taxon>
        <taxon>Alphaproteobacteria</taxon>
        <taxon>Rhodobacterales</taxon>
        <taxon>Paracoccaceae</taxon>
        <taxon>Pseudooceanicola</taxon>
    </lineage>
</organism>
<dbReference type="EMBL" id="BMLF01000001">
    <property type="protein sequence ID" value="GGL93383.1"/>
    <property type="molecule type" value="Genomic_DNA"/>
</dbReference>
<reference evidence="2" key="1">
    <citation type="journal article" date="2014" name="Int. J. Syst. Evol. Microbiol.">
        <title>Complete genome sequence of Corynebacterium casei LMG S-19264T (=DSM 44701T), isolated from a smear-ripened cheese.</title>
        <authorList>
            <consortium name="US DOE Joint Genome Institute (JGI-PGF)"/>
            <person name="Walter F."/>
            <person name="Albersmeier A."/>
            <person name="Kalinowski J."/>
            <person name="Ruckert C."/>
        </authorList>
    </citation>
    <scope>NUCLEOTIDE SEQUENCE</scope>
    <source>
        <strain evidence="2">CGMCC 1.6293</strain>
    </source>
</reference>
<protein>
    <submittedName>
        <fullName evidence="2">Uncharacterized protein</fullName>
    </submittedName>
</protein>
<dbReference type="Proteomes" id="UP000649829">
    <property type="component" value="Unassembled WGS sequence"/>
</dbReference>
<accession>A0A917SQ57</accession>
<sequence length="93" mass="9925">MQLVETAGGLRHLPPARGSGADRRGGEAGCGEAAAKRGAAGPWAEICHPQEDAPPRPPIKRRGACDASLPRVRVVVDLWTARRMLPRRLLALT</sequence>
<reference evidence="2" key="2">
    <citation type="submission" date="2020-09" db="EMBL/GenBank/DDBJ databases">
        <authorList>
            <person name="Sun Q."/>
            <person name="Zhou Y."/>
        </authorList>
    </citation>
    <scope>NUCLEOTIDE SEQUENCE</scope>
    <source>
        <strain evidence="2">CGMCC 1.6293</strain>
    </source>
</reference>
<comment type="caution">
    <text evidence="2">The sequence shown here is derived from an EMBL/GenBank/DDBJ whole genome shotgun (WGS) entry which is preliminary data.</text>
</comment>
<keyword evidence="3" id="KW-1185">Reference proteome</keyword>
<evidence type="ECO:0000256" key="1">
    <source>
        <dbReference type="SAM" id="MobiDB-lite"/>
    </source>
</evidence>
<evidence type="ECO:0000313" key="3">
    <source>
        <dbReference type="Proteomes" id="UP000649829"/>
    </source>
</evidence>